<proteinExistence type="predicted"/>
<accession>A0A8J5IQ87</accession>
<keyword evidence="1" id="KW-0812">Transmembrane</keyword>
<protein>
    <submittedName>
        <fullName evidence="2">Uncharacterized protein</fullName>
    </submittedName>
</protein>
<name>A0A8J5IQ87_9STRA</name>
<dbReference type="AlphaFoldDB" id="A0A8J5IQ87"/>
<reference evidence="2" key="1">
    <citation type="submission" date="2021-01" db="EMBL/GenBank/DDBJ databases">
        <title>Phytophthora aleatoria, a newly-described species from Pinus radiata is distinct from Phytophthora cactorum isolates based on comparative genomics.</title>
        <authorList>
            <person name="Mcdougal R."/>
            <person name="Panda P."/>
            <person name="Williams N."/>
            <person name="Studholme D.J."/>
        </authorList>
    </citation>
    <scope>NUCLEOTIDE SEQUENCE</scope>
    <source>
        <strain evidence="2">NZFS 4037</strain>
    </source>
</reference>
<keyword evidence="1" id="KW-0472">Membrane</keyword>
<gene>
    <name evidence="2" type="ORF">JG688_00005073</name>
</gene>
<dbReference type="EMBL" id="JAENGY010000194">
    <property type="protein sequence ID" value="KAG6970019.1"/>
    <property type="molecule type" value="Genomic_DNA"/>
</dbReference>
<keyword evidence="3" id="KW-1185">Reference proteome</keyword>
<evidence type="ECO:0000313" key="2">
    <source>
        <dbReference type="EMBL" id="KAG6970019.1"/>
    </source>
</evidence>
<feature type="transmembrane region" description="Helical" evidence="1">
    <location>
        <begin position="27"/>
        <end position="49"/>
    </location>
</feature>
<evidence type="ECO:0000313" key="3">
    <source>
        <dbReference type="Proteomes" id="UP000709295"/>
    </source>
</evidence>
<keyword evidence="1" id="KW-1133">Transmembrane helix</keyword>
<comment type="caution">
    <text evidence="2">The sequence shown here is derived from an EMBL/GenBank/DDBJ whole genome shotgun (WGS) entry which is preliminary data.</text>
</comment>
<organism evidence="2 3">
    <name type="scientific">Phytophthora aleatoria</name>
    <dbReference type="NCBI Taxonomy" id="2496075"/>
    <lineage>
        <taxon>Eukaryota</taxon>
        <taxon>Sar</taxon>
        <taxon>Stramenopiles</taxon>
        <taxon>Oomycota</taxon>
        <taxon>Peronosporomycetes</taxon>
        <taxon>Peronosporales</taxon>
        <taxon>Peronosporaceae</taxon>
        <taxon>Phytophthora</taxon>
    </lineage>
</organism>
<sequence>MDADGLLVVSSVREMPPSTVDAKADTMVLAVSTASLATSVTVSVTALCASSNVMRRRSLSAAQCAAAAANAPNASIARRLLRAMAAPGQLHGGVGSAARWRGVVEWTSPQLL</sequence>
<evidence type="ECO:0000256" key="1">
    <source>
        <dbReference type="SAM" id="Phobius"/>
    </source>
</evidence>
<dbReference type="Proteomes" id="UP000709295">
    <property type="component" value="Unassembled WGS sequence"/>
</dbReference>